<dbReference type="PANTHER" id="PTHR11537">
    <property type="entry name" value="VOLTAGE-GATED POTASSIUM CHANNEL"/>
    <property type="match status" value="1"/>
</dbReference>
<dbReference type="Proteomes" id="UP000033451">
    <property type="component" value="Unassembled WGS sequence"/>
</dbReference>
<dbReference type="InterPro" id="IPR013099">
    <property type="entry name" value="K_chnl_dom"/>
</dbReference>
<organism evidence="11 13">
    <name type="scientific">Microbacterium ginsengisoli</name>
    <dbReference type="NCBI Taxonomy" id="400772"/>
    <lineage>
        <taxon>Bacteria</taxon>
        <taxon>Bacillati</taxon>
        <taxon>Actinomycetota</taxon>
        <taxon>Actinomycetes</taxon>
        <taxon>Micrococcales</taxon>
        <taxon>Microbacteriaceae</taxon>
        <taxon>Microbacterium</taxon>
    </lineage>
</organism>
<dbReference type="GO" id="GO:0005249">
    <property type="term" value="F:voltage-gated potassium channel activity"/>
    <property type="evidence" value="ECO:0007669"/>
    <property type="project" value="InterPro"/>
</dbReference>
<dbReference type="AlphaFoldDB" id="A0A0F0LQ44"/>
<gene>
    <name evidence="11" type="primary">kcsA_1</name>
    <name evidence="12" type="synonym">kcsA_2</name>
    <name evidence="11" type="ORF">RR49_02692</name>
    <name evidence="12" type="ORF">RR49_03009</name>
</gene>
<dbReference type="Gene3D" id="1.20.5.110">
    <property type="match status" value="1"/>
</dbReference>
<evidence type="ECO:0000256" key="8">
    <source>
        <dbReference type="SAM" id="MobiDB-lite"/>
    </source>
</evidence>
<name>A0A0F0LQ44_9MICO</name>
<evidence type="ECO:0000256" key="9">
    <source>
        <dbReference type="SAM" id="Phobius"/>
    </source>
</evidence>
<evidence type="ECO:0000313" key="12">
    <source>
        <dbReference type="EMBL" id="KJL35111.1"/>
    </source>
</evidence>
<dbReference type="EMBL" id="JYIY01000080">
    <property type="protein sequence ID" value="KJL35111.1"/>
    <property type="molecule type" value="Genomic_DNA"/>
</dbReference>
<reference evidence="11 13" key="1">
    <citation type="submission" date="2015-02" db="EMBL/GenBank/DDBJ databases">
        <title>Draft genome sequences of ten Microbacterium spp. with emphasis on heavy metal contaminated environments.</title>
        <authorList>
            <person name="Corretto E."/>
        </authorList>
    </citation>
    <scope>NUCLEOTIDE SEQUENCE [LARGE SCALE GENOMIC DNA]</scope>
    <source>
        <strain evidence="11 13">DSM 18659</strain>
    </source>
</reference>
<keyword evidence="2" id="KW-0813">Transport</keyword>
<dbReference type="EMBL" id="JYIY01000080">
    <property type="protein sequence ID" value="KJL34804.1"/>
    <property type="molecule type" value="Genomic_DNA"/>
</dbReference>
<evidence type="ECO:0000256" key="7">
    <source>
        <dbReference type="ARBA" id="ARBA00023303"/>
    </source>
</evidence>
<feature type="transmembrane region" description="Helical" evidence="9">
    <location>
        <begin position="40"/>
        <end position="65"/>
    </location>
</feature>
<keyword evidence="3 9" id="KW-0812">Transmembrane</keyword>
<evidence type="ECO:0000259" key="10">
    <source>
        <dbReference type="Pfam" id="PF07885"/>
    </source>
</evidence>
<feature type="compositionally biased region" description="Low complexity" evidence="8">
    <location>
        <begin position="235"/>
        <end position="253"/>
    </location>
</feature>
<keyword evidence="13" id="KW-1185">Reference proteome</keyword>
<feature type="domain" description="Potassium channel" evidence="10">
    <location>
        <begin position="124"/>
        <end position="201"/>
    </location>
</feature>
<dbReference type="RefSeq" id="WP_045248594.1">
    <property type="nucleotide sequence ID" value="NZ_JYIY01000080.1"/>
</dbReference>
<dbReference type="GO" id="GO:0001508">
    <property type="term" value="P:action potential"/>
    <property type="evidence" value="ECO:0007669"/>
    <property type="project" value="TreeGrafter"/>
</dbReference>
<feature type="transmembrane region" description="Helical" evidence="9">
    <location>
        <begin position="176"/>
        <end position="201"/>
    </location>
</feature>
<feature type="region of interest" description="Disordered" evidence="8">
    <location>
        <begin position="232"/>
        <end position="253"/>
    </location>
</feature>
<keyword evidence="4 9" id="KW-1133">Transmembrane helix</keyword>
<evidence type="ECO:0000256" key="2">
    <source>
        <dbReference type="ARBA" id="ARBA00022448"/>
    </source>
</evidence>
<evidence type="ECO:0000256" key="6">
    <source>
        <dbReference type="ARBA" id="ARBA00023136"/>
    </source>
</evidence>
<dbReference type="SUPFAM" id="SSF81324">
    <property type="entry name" value="Voltage-gated potassium channels"/>
    <property type="match status" value="1"/>
</dbReference>
<keyword evidence="7 11" id="KW-0407">Ion channel</keyword>
<keyword evidence="5" id="KW-0406">Ion transport</keyword>
<evidence type="ECO:0000256" key="5">
    <source>
        <dbReference type="ARBA" id="ARBA00023065"/>
    </source>
</evidence>
<evidence type="ECO:0000256" key="4">
    <source>
        <dbReference type="ARBA" id="ARBA00022989"/>
    </source>
</evidence>
<dbReference type="InterPro" id="IPR028325">
    <property type="entry name" value="VG_K_chnl"/>
</dbReference>
<dbReference type="OrthoDB" id="9799090at2"/>
<accession>A0A0F0LQ44</accession>
<sequence>MYGERYERWRRLTEWPLTAGGSLFLLLYAINVLARPTGGVAIGVTALLVATWLFFFVDYVVRLVLAEQRRRWFVRHLLDLAVVVLPMFGTLEVIRYLMVFALIQRGTVSILRGRVIVYAAGTTALTVFVSALAVYDVERGSHGPIVTFGDAIWWACTTITSVGYGDYYPVTTTGRIVAIALMVGGIALIGVVTATIASWIIERVAASSPAPPVPAELVAQLRDEIAALRAERQADASAAPPSAAAARVVDPPA</sequence>
<comment type="caution">
    <text evidence="11">The sequence shown here is derived from an EMBL/GenBank/DDBJ whole genome shotgun (WGS) entry which is preliminary data.</text>
</comment>
<keyword evidence="6 9" id="KW-0472">Membrane</keyword>
<evidence type="ECO:0000256" key="1">
    <source>
        <dbReference type="ARBA" id="ARBA00004141"/>
    </source>
</evidence>
<dbReference type="Pfam" id="PF07885">
    <property type="entry name" value="Ion_trans_2"/>
    <property type="match status" value="1"/>
</dbReference>
<feature type="transmembrane region" description="Helical" evidence="9">
    <location>
        <begin position="147"/>
        <end position="164"/>
    </location>
</feature>
<feature type="transmembrane region" description="Helical" evidence="9">
    <location>
        <begin position="12"/>
        <end position="34"/>
    </location>
</feature>
<dbReference type="GO" id="GO:0008076">
    <property type="term" value="C:voltage-gated potassium channel complex"/>
    <property type="evidence" value="ECO:0007669"/>
    <property type="project" value="InterPro"/>
</dbReference>
<dbReference type="STRING" id="400772.RR49_02692"/>
<dbReference type="Gene3D" id="1.10.287.70">
    <property type="match status" value="1"/>
</dbReference>
<proteinExistence type="predicted"/>
<evidence type="ECO:0000256" key="3">
    <source>
        <dbReference type="ARBA" id="ARBA00022692"/>
    </source>
</evidence>
<comment type="subcellular location">
    <subcellularLocation>
        <location evidence="1">Membrane</location>
        <topology evidence="1">Multi-pass membrane protein</topology>
    </subcellularLocation>
</comment>
<evidence type="ECO:0000313" key="11">
    <source>
        <dbReference type="EMBL" id="KJL34804.1"/>
    </source>
</evidence>
<evidence type="ECO:0000313" key="13">
    <source>
        <dbReference type="Proteomes" id="UP000033451"/>
    </source>
</evidence>
<feature type="transmembrane region" description="Helical" evidence="9">
    <location>
        <begin position="77"/>
        <end position="103"/>
    </location>
</feature>
<dbReference type="PATRIC" id="fig|400772.4.peg.2705"/>
<protein>
    <submittedName>
        <fullName evidence="11">pH-gated potassium channel KcsA</fullName>
    </submittedName>
</protein>
<feature type="transmembrane region" description="Helical" evidence="9">
    <location>
        <begin position="115"/>
        <end position="135"/>
    </location>
</feature>
<dbReference type="PANTHER" id="PTHR11537:SF254">
    <property type="entry name" value="POTASSIUM VOLTAGE-GATED CHANNEL PROTEIN SHAB"/>
    <property type="match status" value="1"/>
</dbReference>